<dbReference type="InterPro" id="IPR036397">
    <property type="entry name" value="RNaseH_sf"/>
</dbReference>
<evidence type="ECO:0008006" key="3">
    <source>
        <dbReference type="Google" id="ProtNLM"/>
    </source>
</evidence>
<evidence type="ECO:0000313" key="2">
    <source>
        <dbReference type="Proteomes" id="UP000075243"/>
    </source>
</evidence>
<name>A0A151SYB9_CAJCA</name>
<organism evidence="1 2">
    <name type="scientific">Cajanus cajan</name>
    <name type="common">Pigeon pea</name>
    <name type="synonym">Cajanus indicus</name>
    <dbReference type="NCBI Taxonomy" id="3821"/>
    <lineage>
        <taxon>Eukaryota</taxon>
        <taxon>Viridiplantae</taxon>
        <taxon>Streptophyta</taxon>
        <taxon>Embryophyta</taxon>
        <taxon>Tracheophyta</taxon>
        <taxon>Spermatophyta</taxon>
        <taxon>Magnoliopsida</taxon>
        <taxon>eudicotyledons</taxon>
        <taxon>Gunneridae</taxon>
        <taxon>Pentapetalae</taxon>
        <taxon>rosids</taxon>
        <taxon>fabids</taxon>
        <taxon>Fabales</taxon>
        <taxon>Fabaceae</taxon>
        <taxon>Papilionoideae</taxon>
        <taxon>50 kb inversion clade</taxon>
        <taxon>NPAAA clade</taxon>
        <taxon>indigoferoid/millettioid clade</taxon>
        <taxon>Phaseoleae</taxon>
        <taxon>Cajanus</taxon>
    </lineage>
</organism>
<proteinExistence type="predicted"/>
<dbReference type="InterPro" id="IPR012337">
    <property type="entry name" value="RNaseH-like_sf"/>
</dbReference>
<protein>
    <recommendedName>
        <fullName evidence="3">Transposon Ty3-I Gag-Pol polyprotein</fullName>
    </recommendedName>
</protein>
<gene>
    <name evidence="1" type="ORF">KK1_015248</name>
</gene>
<dbReference type="SUPFAM" id="SSF53098">
    <property type="entry name" value="Ribonuclease H-like"/>
    <property type="match status" value="1"/>
</dbReference>
<keyword evidence="2" id="KW-1185">Reference proteome</keyword>
<dbReference type="Gene3D" id="3.30.420.10">
    <property type="entry name" value="Ribonuclease H-like superfamily/Ribonuclease H"/>
    <property type="match status" value="1"/>
</dbReference>
<dbReference type="AlphaFoldDB" id="A0A151SYB9"/>
<dbReference type="PANTHER" id="PTHR45835">
    <property type="entry name" value="YALI0A06105P"/>
    <property type="match status" value="1"/>
</dbReference>
<dbReference type="GO" id="GO:0003676">
    <property type="term" value="F:nucleic acid binding"/>
    <property type="evidence" value="ECO:0007669"/>
    <property type="project" value="InterPro"/>
</dbReference>
<dbReference type="PANTHER" id="PTHR45835:SF104">
    <property type="entry name" value="PROTEIN NYNRIN-LIKE"/>
    <property type="match status" value="1"/>
</dbReference>
<reference evidence="1 2" key="1">
    <citation type="journal article" date="2012" name="Nat. Biotechnol.">
        <title>Draft genome sequence of pigeonpea (Cajanus cajan), an orphan legume crop of resource-poor farmers.</title>
        <authorList>
            <person name="Varshney R.K."/>
            <person name="Chen W."/>
            <person name="Li Y."/>
            <person name="Bharti A.K."/>
            <person name="Saxena R.K."/>
            <person name="Schlueter J.A."/>
            <person name="Donoghue M.T."/>
            <person name="Azam S."/>
            <person name="Fan G."/>
            <person name="Whaley A.M."/>
            <person name="Farmer A.D."/>
            <person name="Sheridan J."/>
            <person name="Iwata A."/>
            <person name="Tuteja R."/>
            <person name="Penmetsa R.V."/>
            <person name="Wu W."/>
            <person name="Upadhyaya H.D."/>
            <person name="Yang S.P."/>
            <person name="Shah T."/>
            <person name="Saxena K.B."/>
            <person name="Michael T."/>
            <person name="McCombie W.R."/>
            <person name="Yang B."/>
            <person name="Zhang G."/>
            <person name="Yang H."/>
            <person name="Wang J."/>
            <person name="Spillane C."/>
            <person name="Cook D.R."/>
            <person name="May G.D."/>
            <person name="Xu X."/>
            <person name="Jackson S.A."/>
        </authorList>
    </citation>
    <scope>NUCLEOTIDE SEQUENCE [LARGE SCALE GENOMIC DNA]</scope>
    <source>
        <strain evidence="2">cv. Asha</strain>
    </source>
</reference>
<dbReference type="Proteomes" id="UP000075243">
    <property type="component" value="Chromosome 10"/>
</dbReference>
<evidence type="ECO:0000313" key="1">
    <source>
        <dbReference type="EMBL" id="KYP59807.1"/>
    </source>
</evidence>
<sequence length="77" mass="8897">MDFILGLLISKGFKVFLVVVDKLSKYAHFVSLKHPYALKKVVKLFVKEEIRLHGITKLIVNDTKLKMSSFYHPYTNG</sequence>
<accession>A0A151SYB9</accession>
<dbReference type="Gramene" id="C.cajan_14814.t">
    <property type="protein sequence ID" value="C.cajan_14814.t"/>
    <property type="gene ID" value="C.cajan_14814"/>
</dbReference>
<dbReference type="EMBL" id="CM003612">
    <property type="protein sequence ID" value="KYP59807.1"/>
    <property type="molecule type" value="Genomic_DNA"/>
</dbReference>